<dbReference type="Proteomes" id="UP000043764">
    <property type="component" value="Unassembled WGS sequence"/>
</dbReference>
<gene>
    <name evidence="3" type="ORF">NIT7321_01698</name>
</gene>
<evidence type="ECO:0000313" key="3">
    <source>
        <dbReference type="EMBL" id="CRL10850.1"/>
    </source>
</evidence>
<keyword evidence="2" id="KW-0472">Membrane</keyword>
<evidence type="ECO:0000256" key="2">
    <source>
        <dbReference type="SAM" id="Phobius"/>
    </source>
</evidence>
<keyword evidence="2" id="KW-1133">Transmembrane helix</keyword>
<accession>A0A0H5DH97</accession>
<feature type="transmembrane region" description="Helical" evidence="2">
    <location>
        <begin position="109"/>
        <end position="126"/>
    </location>
</feature>
<dbReference type="AlphaFoldDB" id="A0A0H5DH97"/>
<evidence type="ECO:0000313" key="4">
    <source>
        <dbReference type="Proteomes" id="UP000043764"/>
    </source>
</evidence>
<reference evidence="4" key="1">
    <citation type="submission" date="2015-05" db="EMBL/GenBank/DDBJ databases">
        <authorList>
            <person name="Rodrigo-Torres Lidia"/>
            <person name="Arahal R.David."/>
        </authorList>
    </citation>
    <scope>NUCLEOTIDE SEQUENCE [LARGE SCALE GENOMIC DNA]</scope>
    <source>
        <strain evidence="4">CECT 7321</strain>
    </source>
</reference>
<proteinExistence type="predicted"/>
<organism evidence="3 4">
    <name type="scientific">Phaeobacter italicus</name>
    <dbReference type="NCBI Taxonomy" id="481446"/>
    <lineage>
        <taxon>Bacteria</taxon>
        <taxon>Pseudomonadati</taxon>
        <taxon>Pseudomonadota</taxon>
        <taxon>Alphaproteobacteria</taxon>
        <taxon>Rhodobacterales</taxon>
        <taxon>Roseobacteraceae</taxon>
        <taxon>Phaeobacter</taxon>
    </lineage>
</organism>
<keyword evidence="2" id="KW-0812">Transmembrane</keyword>
<name>A0A0H5DH97_9RHOB</name>
<dbReference type="EMBL" id="CVRL01000017">
    <property type="protein sequence ID" value="CRL10850.1"/>
    <property type="molecule type" value="Genomic_DNA"/>
</dbReference>
<evidence type="ECO:0000256" key="1">
    <source>
        <dbReference type="SAM" id="MobiDB-lite"/>
    </source>
</evidence>
<feature type="region of interest" description="Disordered" evidence="1">
    <location>
        <begin position="1"/>
        <end position="23"/>
    </location>
</feature>
<feature type="transmembrane region" description="Helical" evidence="2">
    <location>
        <begin position="79"/>
        <end position="97"/>
    </location>
</feature>
<sequence length="214" mass="23174">MSILEPSEFGYQPVGSTPKSARSAGRAASRVDILRQPVGPLADAAAANLGGRASQRIAQMARTAPMHLRLQANWQVRSVLLRLLGLSMVLGSTGLWLMPDAGVDPQMSLIRIGISVAFLFLGLILLTTHSRDPQPEACFDPIRRELRILRKGADGTPRVVMRRSYQSLGGVRLSAHSIAVLDADGSTLMELPIDSNETRMRLRDQLSGALQIVS</sequence>
<dbReference type="RefSeq" id="WP_050673212.1">
    <property type="nucleotide sequence ID" value="NZ_CVRL01000017.1"/>
</dbReference>
<protein>
    <recommendedName>
        <fullName evidence="5">Integral membrane protein</fullName>
    </recommendedName>
</protein>
<keyword evidence="4" id="KW-1185">Reference proteome</keyword>
<evidence type="ECO:0008006" key="5">
    <source>
        <dbReference type="Google" id="ProtNLM"/>
    </source>
</evidence>
<dbReference type="STRING" id="481446.NIT7645_01542"/>